<dbReference type="InterPro" id="IPR010095">
    <property type="entry name" value="Cas12f1-like_TNB"/>
</dbReference>
<accession>G6FSD1</accession>
<keyword evidence="1" id="KW-0238">DNA-binding</keyword>
<gene>
    <name evidence="4" type="ORF">FJSC11DRAFT_2027</name>
</gene>
<organism evidence="4 5">
    <name type="scientific">Fischerella thermalis JSC-11</name>
    <dbReference type="NCBI Taxonomy" id="741277"/>
    <lineage>
        <taxon>Bacteria</taxon>
        <taxon>Bacillati</taxon>
        <taxon>Cyanobacteriota</taxon>
        <taxon>Cyanophyceae</taxon>
        <taxon>Nostocales</taxon>
        <taxon>Hapalosiphonaceae</taxon>
        <taxon>Fischerella</taxon>
    </lineage>
</organism>
<proteinExistence type="predicted"/>
<dbReference type="EMBL" id="AGIZ01000005">
    <property type="protein sequence ID" value="EHC15116.1"/>
    <property type="molecule type" value="Genomic_DNA"/>
</dbReference>
<sequence length="87" mass="9864">MNRHRRQERQELSFSTKGENKIIPLSLQRPKTLSTKTHQCPHCGIVPDRDENAALNILTKGLSTAGHVGISAWGENDLWKESGNRFR</sequence>
<evidence type="ECO:0000256" key="1">
    <source>
        <dbReference type="ARBA" id="ARBA00023125"/>
    </source>
</evidence>
<evidence type="ECO:0000313" key="4">
    <source>
        <dbReference type="EMBL" id="EHC15116.1"/>
    </source>
</evidence>
<dbReference type="Pfam" id="PF07282">
    <property type="entry name" value="Cas12f1-like_TNB"/>
    <property type="match status" value="1"/>
</dbReference>
<evidence type="ECO:0000313" key="5">
    <source>
        <dbReference type="Proteomes" id="UP000004344"/>
    </source>
</evidence>
<evidence type="ECO:0000256" key="2">
    <source>
        <dbReference type="SAM" id="MobiDB-lite"/>
    </source>
</evidence>
<feature type="domain" description="Cas12f1-like TNB" evidence="3">
    <location>
        <begin position="35"/>
        <end position="57"/>
    </location>
</feature>
<reference evidence="4 5" key="1">
    <citation type="submission" date="2011-09" db="EMBL/GenBank/DDBJ databases">
        <title>The draft genome of Fischerella sp. JSC-11.</title>
        <authorList>
            <consortium name="US DOE Joint Genome Institute (JGI-PGF)"/>
            <person name="Lucas S."/>
            <person name="Han J."/>
            <person name="Lapidus A."/>
            <person name="Cheng J.-F."/>
            <person name="Goodwin L."/>
            <person name="Pitluck S."/>
            <person name="Peters L."/>
            <person name="Land M.L."/>
            <person name="Hauser L."/>
            <person name="Sarkisova S."/>
            <person name="Bryant D.A."/>
            <person name="Brown I."/>
            <person name="Woyke T.J."/>
        </authorList>
    </citation>
    <scope>NUCLEOTIDE SEQUENCE [LARGE SCALE GENOMIC DNA]</scope>
    <source>
        <strain evidence="4 5">JSC-11</strain>
    </source>
</reference>
<dbReference type="Proteomes" id="UP000004344">
    <property type="component" value="Unassembled WGS sequence"/>
</dbReference>
<dbReference type="GO" id="GO:0003677">
    <property type="term" value="F:DNA binding"/>
    <property type="evidence" value="ECO:0007669"/>
    <property type="project" value="UniProtKB-KW"/>
</dbReference>
<name>G6FSD1_9CYAN</name>
<feature type="region of interest" description="Disordered" evidence="2">
    <location>
        <begin position="1"/>
        <end position="20"/>
    </location>
</feature>
<comment type="caution">
    <text evidence="4">The sequence shown here is derived from an EMBL/GenBank/DDBJ whole genome shotgun (WGS) entry which is preliminary data.</text>
</comment>
<protein>
    <submittedName>
        <fullName evidence="4">Transposase IS605 OrfB</fullName>
    </submittedName>
</protein>
<dbReference type="AlphaFoldDB" id="G6FSD1"/>
<keyword evidence="5" id="KW-1185">Reference proteome</keyword>
<evidence type="ECO:0000259" key="3">
    <source>
        <dbReference type="Pfam" id="PF07282"/>
    </source>
</evidence>